<dbReference type="RefSeq" id="WP_183415981.1">
    <property type="nucleotide sequence ID" value="NZ_JACHXA010000003.1"/>
</dbReference>
<dbReference type="InterPro" id="IPR000182">
    <property type="entry name" value="GNAT_dom"/>
</dbReference>
<evidence type="ECO:0000313" key="3">
    <source>
        <dbReference type="Proteomes" id="UP000581135"/>
    </source>
</evidence>
<dbReference type="PANTHER" id="PTHR43792">
    <property type="entry name" value="GNAT FAMILY, PUTATIVE (AFU_ORTHOLOGUE AFUA_3G00765)-RELATED-RELATED"/>
    <property type="match status" value="1"/>
</dbReference>
<protein>
    <submittedName>
        <fullName evidence="2">RimJ/RimL family protein N-acetyltransferase</fullName>
    </submittedName>
</protein>
<dbReference type="EMBL" id="JACHXA010000003">
    <property type="protein sequence ID" value="MBB3065183.1"/>
    <property type="molecule type" value="Genomic_DNA"/>
</dbReference>
<dbReference type="InterPro" id="IPR051531">
    <property type="entry name" value="N-acetyltransferase"/>
</dbReference>
<keyword evidence="3" id="KW-1185">Reference proteome</keyword>
<gene>
    <name evidence="2" type="ORF">FHR98_001462</name>
</gene>
<organism evidence="2 3">
    <name type="scientific">Limibacillus halophilus</name>
    <dbReference type="NCBI Taxonomy" id="1579333"/>
    <lineage>
        <taxon>Bacteria</taxon>
        <taxon>Pseudomonadati</taxon>
        <taxon>Pseudomonadota</taxon>
        <taxon>Alphaproteobacteria</taxon>
        <taxon>Rhodospirillales</taxon>
        <taxon>Rhodovibrionaceae</taxon>
        <taxon>Limibacillus</taxon>
    </lineage>
</organism>
<accession>A0A839SW60</accession>
<proteinExistence type="predicted"/>
<dbReference type="InterPro" id="IPR016181">
    <property type="entry name" value="Acyl_CoA_acyltransferase"/>
</dbReference>
<sequence>MRGPRDSDLKPLLHAMNDWRVIQWFDSLPYPHHEADGEVWLRAVIDNLNGPEPGMFLVADINSDDLIGAATLERKEGSTRFYLGYWIAPRYWGQGYASEACRPLTEYAHDHLKLNELFAAVAPHNAASKRVLSKLLFEEFSSEEREGTRAGHHRMLLYRRKLE</sequence>
<dbReference type="AlphaFoldDB" id="A0A839SW60"/>
<dbReference type="PROSITE" id="PS51186">
    <property type="entry name" value="GNAT"/>
    <property type="match status" value="1"/>
</dbReference>
<name>A0A839SW60_9PROT</name>
<reference evidence="2 3" key="1">
    <citation type="submission" date="2020-08" db="EMBL/GenBank/DDBJ databases">
        <title>Genomic Encyclopedia of Type Strains, Phase III (KMG-III): the genomes of soil and plant-associated and newly described type strains.</title>
        <authorList>
            <person name="Whitman W."/>
        </authorList>
    </citation>
    <scope>NUCLEOTIDE SEQUENCE [LARGE SCALE GENOMIC DNA]</scope>
    <source>
        <strain evidence="2 3">CECT 8803</strain>
    </source>
</reference>
<dbReference type="GO" id="GO:0016747">
    <property type="term" value="F:acyltransferase activity, transferring groups other than amino-acyl groups"/>
    <property type="evidence" value="ECO:0007669"/>
    <property type="project" value="InterPro"/>
</dbReference>
<feature type="domain" description="N-acetyltransferase" evidence="1">
    <location>
        <begin position="11"/>
        <end position="163"/>
    </location>
</feature>
<dbReference type="Pfam" id="PF13302">
    <property type="entry name" value="Acetyltransf_3"/>
    <property type="match status" value="1"/>
</dbReference>
<evidence type="ECO:0000313" key="2">
    <source>
        <dbReference type="EMBL" id="MBB3065183.1"/>
    </source>
</evidence>
<dbReference type="Proteomes" id="UP000581135">
    <property type="component" value="Unassembled WGS sequence"/>
</dbReference>
<dbReference type="Gene3D" id="3.40.630.30">
    <property type="match status" value="1"/>
</dbReference>
<dbReference type="SUPFAM" id="SSF55729">
    <property type="entry name" value="Acyl-CoA N-acyltransferases (Nat)"/>
    <property type="match status" value="1"/>
</dbReference>
<dbReference type="PANTHER" id="PTHR43792:SF1">
    <property type="entry name" value="N-ACETYLTRANSFERASE DOMAIN-CONTAINING PROTEIN"/>
    <property type="match status" value="1"/>
</dbReference>
<comment type="caution">
    <text evidence="2">The sequence shown here is derived from an EMBL/GenBank/DDBJ whole genome shotgun (WGS) entry which is preliminary data.</text>
</comment>
<keyword evidence="2" id="KW-0808">Transferase</keyword>
<evidence type="ECO:0000259" key="1">
    <source>
        <dbReference type="PROSITE" id="PS51186"/>
    </source>
</evidence>